<dbReference type="AlphaFoldDB" id="A0A967C3D6"/>
<keyword evidence="3" id="KW-1185">Reference proteome</keyword>
<comment type="caution">
    <text evidence="2">The sequence shown here is derived from an EMBL/GenBank/DDBJ whole genome shotgun (WGS) entry which is preliminary data.</text>
</comment>
<organism evidence="2 3">
    <name type="scientific">Pelagibius litoralis</name>
    <dbReference type="NCBI Taxonomy" id="374515"/>
    <lineage>
        <taxon>Bacteria</taxon>
        <taxon>Pseudomonadati</taxon>
        <taxon>Pseudomonadota</taxon>
        <taxon>Alphaproteobacteria</taxon>
        <taxon>Rhodospirillales</taxon>
        <taxon>Rhodovibrionaceae</taxon>
        <taxon>Pelagibius</taxon>
    </lineage>
</organism>
<feature type="compositionally biased region" description="Basic residues" evidence="1">
    <location>
        <begin position="96"/>
        <end position="109"/>
    </location>
</feature>
<name>A0A967C3D6_9PROT</name>
<dbReference type="Proteomes" id="UP000761264">
    <property type="component" value="Unassembled WGS sequence"/>
</dbReference>
<dbReference type="EMBL" id="JAAQPH010000007">
    <property type="protein sequence ID" value="NIA69053.1"/>
    <property type="molecule type" value="Genomic_DNA"/>
</dbReference>
<evidence type="ECO:0000256" key="1">
    <source>
        <dbReference type="SAM" id="MobiDB-lite"/>
    </source>
</evidence>
<feature type="region of interest" description="Disordered" evidence="1">
    <location>
        <begin position="89"/>
        <end position="109"/>
    </location>
</feature>
<accession>A0A967C3D6</accession>
<gene>
    <name evidence="2" type="ORF">HBA54_10665</name>
</gene>
<dbReference type="RefSeq" id="WP_167224271.1">
    <property type="nucleotide sequence ID" value="NZ_JAAQPH010000007.1"/>
</dbReference>
<proteinExistence type="predicted"/>
<evidence type="ECO:0000313" key="2">
    <source>
        <dbReference type="EMBL" id="NIA69053.1"/>
    </source>
</evidence>
<protein>
    <submittedName>
        <fullName evidence="2">Uncharacterized protein</fullName>
    </submittedName>
</protein>
<reference evidence="2" key="1">
    <citation type="submission" date="2020-03" db="EMBL/GenBank/DDBJ databases">
        <title>Genome of Pelagibius litoralis DSM 21314T.</title>
        <authorList>
            <person name="Wang G."/>
        </authorList>
    </citation>
    <scope>NUCLEOTIDE SEQUENCE</scope>
    <source>
        <strain evidence="2">DSM 21314</strain>
    </source>
</reference>
<sequence length="109" mass="12239">MAIRYISEHDSPDDPGGIIREVLEMGEAFPGPAEDVVLTWVLRLGDGRDPAGAARRLIDDYRLGEAPQPGGPCGRVIEMLKETATFPEDRMTRHLCQPRRRGGWRRNRS</sequence>
<evidence type="ECO:0000313" key="3">
    <source>
        <dbReference type="Proteomes" id="UP000761264"/>
    </source>
</evidence>